<organism evidence="4 5">
    <name type="scientific">Oncorhynchus mykiss</name>
    <name type="common">Rainbow trout</name>
    <name type="synonym">Salmo gairdneri</name>
    <dbReference type="NCBI Taxonomy" id="8022"/>
    <lineage>
        <taxon>Eukaryota</taxon>
        <taxon>Metazoa</taxon>
        <taxon>Chordata</taxon>
        <taxon>Craniata</taxon>
        <taxon>Vertebrata</taxon>
        <taxon>Euteleostomi</taxon>
        <taxon>Actinopterygii</taxon>
        <taxon>Neopterygii</taxon>
        <taxon>Teleostei</taxon>
        <taxon>Protacanthopterygii</taxon>
        <taxon>Salmoniformes</taxon>
        <taxon>Salmonidae</taxon>
        <taxon>Salmoninae</taxon>
        <taxon>Oncorhynchus</taxon>
    </lineage>
</organism>
<dbReference type="GO" id="GO:0005694">
    <property type="term" value="C:chromosome"/>
    <property type="evidence" value="ECO:0007669"/>
    <property type="project" value="UniProtKB-SubCell"/>
</dbReference>
<reference evidence="4" key="1">
    <citation type="journal article" date="2014" name="Nat. Commun.">
        <title>The rainbow trout genome provides novel insights into evolution after whole-genome duplication in vertebrates.</title>
        <authorList>
            <person name="Berthelot C."/>
            <person name="Brunet F."/>
            <person name="Chalopin D."/>
            <person name="Juanchich A."/>
            <person name="Bernard M."/>
            <person name="Noel B."/>
            <person name="Bento P."/>
            <person name="Da Silva C."/>
            <person name="Labadie K."/>
            <person name="Alberti A."/>
            <person name="Aury J.M."/>
            <person name="Louis A."/>
            <person name="Dehais P."/>
            <person name="Bardou P."/>
            <person name="Montfort J."/>
            <person name="Klopp C."/>
            <person name="Cabau C."/>
            <person name="Gaspin C."/>
            <person name="Thorgaard G.H."/>
            <person name="Boussaha M."/>
            <person name="Quillet E."/>
            <person name="Guyomard R."/>
            <person name="Galiana D."/>
            <person name="Bobe J."/>
            <person name="Volff J.N."/>
            <person name="Genet C."/>
            <person name="Wincker P."/>
            <person name="Jaillon O."/>
            <person name="Roest Crollius H."/>
            <person name="Guiguen Y."/>
        </authorList>
    </citation>
    <scope>NUCLEOTIDE SEQUENCE [LARGE SCALE GENOMIC DNA]</scope>
</reference>
<evidence type="ECO:0000313" key="5">
    <source>
        <dbReference type="Proteomes" id="UP000193380"/>
    </source>
</evidence>
<dbReference type="STRING" id="8022.A0A060ZIB7"/>
<accession>A0A060ZIB7</accession>
<evidence type="ECO:0000313" key="4">
    <source>
        <dbReference type="EMBL" id="CDR01264.1"/>
    </source>
</evidence>
<evidence type="ECO:0000259" key="3">
    <source>
        <dbReference type="Pfam" id="PF02463"/>
    </source>
</evidence>
<protein>
    <recommendedName>
        <fullName evidence="3">RecF/RecN/SMC N-terminal domain-containing protein</fullName>
    </recommendedName>
</protein>
<dbReference type="InterPro" id="IPR003395">
    <property type="entry name" value="RecF/RecN/SMC_N"/>
</dbReference>
<dbReference type="AlphaFoldDB" id="A0A060ZIB7"/>
<evidence type="ECO:0000256" key="1">
    <source>
        <dbReference type="ARBA" id="ARBA00004286"/>
    </source>
</evidence>
<dbReference type="Pfam" id="PF02463">
    <property type="entry name" value="SMC_N"/>
    <property type="match status" value="1"/>
</dbReference>
<evidence type="ECO:0000256" key="2">
    <source>
        <dbReference type="ARBA" id="ARBA00022454"/>
    </source>
</evidence>
<feature type="domain" description="RecF/RecN/SMC N-terminal" evidence="3">
    <location>
        <begin position="54"/>
        <end position="137"/>
    </location>
</feature>
<dbReference type="PANTHER" id="PTHR43977">
    <property type="entry name" value="STRUCTURAL MAINTENANCE OF CHROMOSOMES PROTEIN 3"/>
    <property type="match status" value="1"/>
</dbReference>
<dbReference type="EMBL" id="FR965659">
    <property type="protein sequence ID" value="CDR01264.1"/>
    <property type="molecule type" value="Genomic_DNA"/>
</dbReference>
<dbReference type="InterPro" id="IPR027417">
    <property type="entry name" value="P-loop_NTPase"/>
</dbReference>
<gene>
    <name evidence="4" type="ORF">GSONMT00019133001</name>
</gene>
<dbReference type="Gene3D" id="3.40.50.300">
    <property type="entry name" value="P-loop containing nucleotide triphosphate hydrolases"/>
    <property type="match status" value="1"/>
</dbReference>
<feature type="non-terminal residue" evidence="4">
    <location>
        <position position="1"/>
    </location>
</feature>
<reference evidence="4" key="2">
    <citation type="submission" date="2014-03" db="EMBL/GenBank/DDBJ databases">
        <authorList>
            <person name="Genoscope - CEA"/>
        </authorList>
    </citation>
    <scope>NUCLEOTIDE SEQUENCE</scope>
</reference>
<proteinExistence type="predicted"/>
<comment type="subcellular location">
    <subcellularLocation>
        <location evidence="1">Chromosome</location>
    </subcellularLocation>
</comment>
<dbReference type="PaxDb" id="8022-A0A060ZIB7"/>
<dbReference type="Proteomes" id="UP000193380">
    <property type="component" value="Unassembled WGS sequence"/>
</dbReference>
<dbReference type="SUPFAM" id="SSF52540">
    <property type="entry name" value="P-loop containing nucleoside triphosphate hydrolases"/>
    <property type="match status" value="1"/>
</dbReference>
<keyword evidence="2" id="KW-0158">Chromosome</keyword>
<sequence>VFLHAYFDSSRGVNTFRRHCMCISFSIIFHMCFSGLAPLQVSFTGKQGEMREMQQLSGGQKSLVALALIFAIQKCDPAPFYLFDEIDQALDAQHRKAVSDMIVELAGHAQFITTTFRPELLESADKFYGVKFRNKVSHIDVISAEQAKDFVEDDTTHG</sequence>
<name>A0A060ZIB7_ONCMY</name>